<gene>
    <name evidence="2" type="ORF">AVEN_57386_1</name>
</gene>
<evidence type="ECO:0000313" key="2">
    <source>
        <dbReference type="EMBL" id="GBM08822.1"/>
    </source>
</evidence>
<comment type="caution">
    <text evidence="2">The sequence shown here is derived from an EMBL/GenBank/DDBJ whole genome shotgun (WGS) entry which is preliminary data.</text>
</comment>
<evidence type="ECO:0000256" key="1">
    <source>
        <dbReference type="SAM" id="MobiDB-lite"/>
    </source>
</evidence>
<dbReference type="EMBL" id="BGPR01000262">
    <property type="protein sequence ID" value="GBM08822.1"/>
    <property type="molecule type" value="Genomic_DNA"/>
</dbReference>
<sequence>MVNTRYQTNMAENADLLALLADLKKEERRKRPRRNEERPIGNEEGPRGNEESDPDTVESQVGEITYHVNSCIQKIDVQCVKIETDN</sequence>
<dbReference type="Proteomes" id="UP000499080">
    <property type="component" value="Unassembled WGS sequence"/>
</dbReference>
<proteinExistence type="predicted"/>
<feature type="region of interest" description="Disordered" evidence="1">
    <location>
        <begin position="23"/>
        <end position="62"/>
    </location>
</feature>
<organism evidence="2 3">
    <name type="scientific">Araneus ventricosus</name>
    <name type="common">Orbweaver spider</name>
    <name type="synonym">Epeira ventricosa</name>
    <dbReference type="NCBI Taxonomy" id="182803"/>
    <lineage>
        <taxon>Eukaryota</taxon>
        <taxon>Metazoa</taxon>
        <taxon>Ecdysozoa</taxon>
        <taxon>Arthropoda</taxon>
        <taxon>Chelicerata</taxon>
        <taxon>Arachnida</taxon>
        <taxon>Araneae</taxon>
        <taxon>Araneomorphae</taxon>
        <taxon>Entelegynae</taxon>
        <taxon>Araneoidea</taxon>
        <taxon>Araneidae</taxon>
        <taxon>Araneus</taxon>
    </lineage>
</organism>
<keyword evidence="3" id="KW-1185">Reference proteome</keyword>
<evidence type="ECO:0000313" key="3">
    <source>
        <dbReference type="Proteomes" id="UP000499080"/>
    </source>
</evidence>
<reference evidence="2 3" key="1">
    <citation type="journal article" date="2019" name="Sci. Rep.">
        <title>Orb-weaving spider Araneus ventricosus genome elucidates the spidroin gene catalogue.</title>
        <authorList>
            <person name="Kono N."/>
            <person name="Nakamura H."/>
            <person name="Ohtoshi R."/>
            <person name="Moran D.A.P."/>
            <person name="Shinohara A."/>
            <person name="Yoshida Y."/>
            <person name="Fujiwara M."/>
            <person name="Mori M."/>
            <person name="Tomita M."/>
            <person name="Arakawa K."/>
        </authorList>
    </citation>
    <scope>NUCLEOTIDE SEQUENCE [LARGE SCALE GENOMIC DNA]</scope>
</reference>
<dbReference type="AlphaFoldDB" id="A0A4Y2CWH4"/>
<feature type="compositionally biased region" description="Basic and acidic residues" evidence="1">
    <location>
        <begin position="34"/>
        <end position="50"/>
    </location>
</feature>
<accession>A0A4Y2CWH4</accession>
<name>A0A4Y2CWH4_ARAVE</name>
<protein>
    <submittedName>
        <fullName evidence="2">Uncharacterized protein</fullName>
    </submittedName>
</protein>